<dbReference type="InterPro" id="IPR036097">
    <property type="entry name" value="HisK_dim/P_sf"/>
</dbReference>
<dbReference type="InterPro" id="IPR004358">
    <property type="entry name" value="Sig_transdc_His_kin-like_C"/>
</dbReference>
<sequence>MSSDQIVGTQASDALRKRWGRILENSFDEIYLFAADNLHFLNVSRGALHNLGYTMQEMQQLTATDIKPEVDAAEFATLLEPLRDGQQERVVFETVHERKDGSCYPVEVRLQLATEESPPVFIAIILDITERRQAERIRLESERRYHALTRIAPVGIFRTDVAGNCIYTNERWCQIAGMDSEQALGEGWSMALHPEDRQRVIDEWYLATKTHVPFYTECRFQRPDGTVSWLLVRATAEPGVQGSVIGYVGTITDISRQKKIEDELRIHRSHLEELVSERTHAMEVANRELEAFAYSVSHDLRAPLRAIDGFSHALEEDCADTIGDLGRDHLRRVRAASQRMGRLIDDILQLSRMARGDMQWADVDMSKLACTVIDRLREAEPERDVDVRVMPGIQTRGDKALLGVLLDNLIGNAWKYTSKKEHAFIEMGVLEQDDALVYFIKDNGAGFNMRYSNKLFGIFQRLHKADEFEGTGIGLATVERIIHRHNGRVWAESEVDKGATFFFTFDRPGLPAVISSSHVPVS</sequence>
<protein>
    <recommendedName>
        <fullName evidence="2">histidine kinase</fullName>
        <ecNumber evidence="2">2.7.13.3</ecNumber>
    </recommendedName>
</protein>
<dbReference type="GO" id="GO:0016020">
    <property type="term" value="C:membrane"/>
    <property type="evidence" value="ECO:0007669"/>
    <property type="project" value="UniProtKB-SubCell"/>
</dbReference>
<evidence type="ECO:0000256" key="3">
    <source>
        <dbReference type="ARBA" id="ARBA00022553"/>
    </source>
</evidence>
<dbReference type="SMART" id="SM00086">
    <property type="entry name" value="PAC"/>
    <property type="match status" value="2"/>
</dbReference>
<dbReference type="SUPFAM" id="SSF55785">
    <property type="entry name" value="PYP-like sensor domain (PAS domain)"/>
    <property type="match status" value="2"/>
</dbReference>
<dbReference type="SMART" id="SM00091">
    <property type="entry name" value="PAS"/>
    <property type="match status" value="2"/>
</dbReference>
<proteinExistence type="predicted"/>
<dbReference type="SUPFAM" id="SSF55874">
    <property type="entry name" value="ATPase domain of HSP90 chaperone/DNA topoisomerase II/histidine kinase"/>
    <property type="match status" value="1"/>
</dbReference>
<dbReference type="FunFam" id="3.30.450.20:FF:000099">
    <property type="entry name" value="Sensory box sensor histidine kinase"/>
    <property type="match status" value="1"/>
</dbReference>
<dbReference type="Pfam" id="PF00512">
    <property type="entry name" value="HisKA"/>
    <property type="match status" value="1"/>
</dbReference>
<dbReference type="PROSITE" id="PS50113">
    <property type="entry name" value="PAC"/>
    <property type="match status" value="1"/>
</dbReference>
<dbReference type="InterPro" id="IPR013655">
    <property type="entry name" value="PAS_fold_3"/>
</dbReference>
<dbReference type="GO" id="GO:0007234">
    <property type="term" value="P:osmosensory signaling via phosphorelay pathway"/>
    <property type="evidence" value="ECO:0007669"/>
    <property type="project" value="TreeGrafter"/>
</dbReference>
<evidence type="ECO:0000259" key="7">
    <source>
        <dbReference type="PROSITE" id="PS50109"/>
    </source>
</evidence>
<dbReference type="Gene3D" id="3.30.450.20">
    <property type="entry name" value="PAS domain"/>
    <property type="match status" value="2"/>
</dbReference>
<keyword evidence="4" id="KW-0808">Transferase</keyword>
<dbReference type="EMBL" id="UOFM01000213">
    <property type="protein sequence ID" value="VAW77189.1"/>
    <property type="molecule type" value="Genomic_DNA"/>
</dbReference>
<dbReference type="SUPFAM" id="SSF47384">
    <property type="entry name" value="Homodimeric domain of signal transducing histidine kinase"/>
    <property type="match status" value="1"/>
</dbReference>
<feature type="domain" description="PAS" evidence="8">
    <location>
        <begin position="141"/>
        <end position="211"/>
    </location>
</feature>
<keyword evidence="3" id="KW-0597">Phosphoprotein</keyword>
<dbReference type="PANTHER" id="PTHR42878:SF15">
    <property type="entry name" value="BACTERIOPHYTOCHROME"/>
    <property type="match status" value="1"/>
</dbReference>
<dbReference type="EC" id="2.7.13.3" evidence="2"/>
<dbReference type="InterPro" id="IPR000700">
    <property type="entry name" value="PAS-assoc_C"/>
</dbReference>
<dbReference type="InterPro" id="IPR035965">
    <property type="entry name" value="PAS-like_dom_sf"/>
</dbReference>
<dbReference type="InterPro" id="IPR001610">
    <property type="entry name" value="PAC"/>
</dbReference>
<reference evidence="10" key="1">
    <citation type="submission" date="2018-06" db="EMBL/GenBank/DDBJ databases">
        <authorList>
            <person name="Zhirakovskaya E."/>
        </authorList>
    </citation>
    <scope>NUCLEOTIDE SEQUENCE</scope>
</reference>
<dbReference type="PROSITE" id="PS50112">
    <property type="entry name" value="PAS"/>
    <property type="match status" value="1"/>
</dbReference>
<dbReference type="FunFam" id="3.30.565.10:FF:000006">
    <property type="entry name" value="Sensor histidine kinase WalK"/>
    <property type="match status" value="1"/>
</dbReference>
<feature type="domain" description="Histidine kinase" evidence="7">
    <location>
        <begin position="295"/>
        <end position="509"/>
    </location>
</feature>
<accession>A0A3B0YS92</accession>
<dbReference type="AlphaFoldDB" id="A0A3B0YS92"/>
<dbReference type="PANTHER" id="PTHR42878">
    <property type="entry name" value="TWO-COMPONENT HISTIDINE KINASE"/>
    <property type="match status" value="1"/>
</dbReference>
<dbReference type="CDD" id="cd00082">
    <property type="entry name" value="HisKA"/>
    <property type="match status" value="1"/>
</dbReference>
<evidence type="ECO:0000259" key="9">
    <source>
        <dbReference type="PROSITE" id="PS50113"/>
    </source>
</evidence>
<gene>
    <name evidence="10" type="ORF">MNBD_GAMMA14-1946</name>
</gene>
<dbReference type="SMART" id="SM00388">
    <property type="entry name" value="HisKA"/>
    <property type="match status" value="1"/>
</dbReference>
<dbReference type="InterPro" id="IPR003661">
    <property type="entry name" value="HisK_dim/P_dom"/>
</dbReference>
<dbReference type="Pfam" id="PF08447">
    <property type="entry name" value="PAS_3"/>
    <property type="match status" value="1"/>
</dbReference>
<evidence type="ECO:0000256" key="5">
    <source>
        <dbReference type="ARBA" id="ARBA00022777"/>
    </source>
</evidence>
<evidence type="ECO:0000256" key="6">
    <source>
        <dbReference type="ARBA" id="ARBA00023136"/>
    </source>
</evidence>
<dbReference type="PROSITE" id="PS50109">
    <property type="entry name" value="HIS_KIN"/>
    <property type="match status" value="1"/>
</dbReference>
<keyword evidence="6" id="KW-0472">Membrane</keyword>
<evidence type="ECO:0000256" key="2">
    <source>
        <dbReference type="ARBA" id="ARBA00012438"/>
    </source>
</evidence>
<dbReference type="InterPro" id="IPR000014">
    <property type="entry name" value="PAS"/>
</dbReference>
<dbReference type="InterPro" id="IPR003594">
    <property type="entry name" value="HATPase_dom"/>
</dbReference>
<keyword evidence="5 10" id="KW-0418">Kinase</keyword>
<dbReference type="InterPro" id="IPR050351">
    <property type="entry name" value="BphY/WalK/GraS-like"/>
</dbReference>
<comment type="catalytic activity">
    <reaction evidence="1">
        <text>ATP + protein L-histidine = ADP + protein N-phospho-L-histidine.</text>
        <dbReference type="EC" id="2.7.13.3"/>
    </reaction>
</comment>
<evidence type="ECO:0000256" key="4">
    <source>
        <dbReference type="ARBA" id="ARBA00022679"/>
    </source>
</evidence>
<name>A0A3B0YS92_9ZZZZ</name>
<evidence type="ECO:0000259" key="8">
    <source>
        <dbReference type="PROSITE" id="PS50112"/>
    </source>
</evidence>
<dbReference type="NCBIfam" id="TIGR00229">
    <property type="entry name" value="sensory_box"/>
    <property type="match status" value="2"/>
</dbReference>
<dbReference type="SMART" id="SM00387">
    <property type="entry name" value="HATPase_c"/>
    <property type="match status" value="1"/>
</dbReference>
<dbReference type="InterPro" id="IPR036890">
    <property type="entry name" value="HATPase_C_sf"/>
</dbReference>
<dbReference type="PRINTS" id="PR00344">
    <property type="entry name" value="BCTRLSENSOR"/>
</dbReference>
<dbReference type="GO" id="GO:0030295">
    <property type="term" value="F:protein kinase activator activity"/>
    <property type="evidence" value="ECO:0007669"/>
    <property type="project" value="TreeGrafter"/>
</dbReference>
<dbReference type="Pfam" id="PF13426">
    <property type="entry name" value="PAS_9"/>
    <property type="match status" value="1"/>
</dbReference>
<dbReference type="GO" id="GO:0000156">
    <property type="term" value="F:phosphorelay response regulator activity"/>
    <property type="evidence" value="ECO:0007669"/>
    <property type="project" value="TreeGrafter"/>
</dbReference>
<evidence type="ECO:0000256" key="1">
    <source>
        <dbReference type="ARBA" id="ARBA00000085"/>
    </source>
</evidence>
<evidence type="ECO:0000313" key="10">
    <source>
        <dbReference type="EMBL" id="VAW77189.1"/>
    </source>
</evidence>
<dbReference type="FunFam" id="1.10.287.130:FF:000070">
    <property type="entry name" value="Histidine kinase sensor protein"/>
    <property type="match status" value="1"/>
</dbReference>
<feature type="domain" description="PAC" evidence="9">
    <location>
        <begin position="214"/>
        <end position="266"/>
    </location>
</feature>
<organism evidence="10">
    <name type="scientific">hydrothermal vent metagenome</name>
    <dbReference type="NCBI Taxonomy" id="652676"/>
    <lineage>
        <taxon>unclassified sequences</taxon>
        <taxon>metagenomes</taxon>
        <taxon>ecological metagenomes</taxon>
    </lineage>
</organism>
<dbReference type="InterPro" id="IPR005467">
    <property type="entry name" value="His_kinase_dom"/>
</dbReference>
<dbReference type="Gene3D" id="1.10.287.130">
    <property type="match status" value="1"/>
</dbReference>
<dbReference type="GO" id="GO:0000155">
    <property type="term" value="F:phosphorelay sensor kinase activity"/>
    <property type="evidence" value="ECO:0007669"/>
    <property type="project" value="InterPro"/>
</dbReference>
<dbReference type="CDD" id="cd00130">
    <property type="entry name" value="PAS"/>
    <property type="match status" value="2"/>
</dbReference>
<dbReference type="Gene3D" id="3.30.565.10">
    <property type="entry name" value="Histidine kinase-like ATPase, C-terminal domain"/>
    <property type="match status" value="1"/>
</dbReference>
<dbReference type="Pfam" id="PF02518">
    <property type="entry name" value="HATPase_c"/>
    <property type="match status" value="1"/>
</dbReference>